<protein>
    <submittedName>
        <fullName evidence="2">Uncharacterized protein</fullName>
    </submittedName>
</protein>
<dbReference type="AlphaFoldDB" id="A0A0A0I5I2"/>
<evidence type="ECO:0000313" key="3">
    <source>
        <dbReference type="Proteomes" id="UP000030012"/>
    </source>
</evidence>
<evidence type="ECO:0000256" key="1">
    <source>
        <dbReference type="SAM" id="MobiDB-lite"/>
    </source>
</evidence>
<dbReference type="EMBL" id="JENJ01000053">
    <property type="protein sequence ID" value="KGM94935.1"/>
    <property type="molecule type" value="Genomic_DNA"/>
</dbReference>
<dbReference type="Proteomes" id="UP000030012">
    <property type="component" value="Unassembled WGS sequence"/>
</dbReference>
<proteinExistence type="predicted"/>
<sequence>METLENRTKKDVLEDLKRCEDNLMELFKQLNKETNKIEALNEELDRIEENNDEISNNNLNKMEPLNNDKKSIKHDGKNKKLQCTGQSFAQAQGKYTASEDKVLQNKAVARSIAIGKYNAWSMTSSWLKCKCRKKCNDEAYWCICSPIDDCY</sequence>
<reference evidence="2 3" key="1">
    <citation type="submission" date="2014-01" db="EMBL/GenBank/DDBJ databases">
        <title>Plasmidome dynamics in the species complex Clostridium novyi sensu lato converts strains of independent lineages into distinctly different pathogens.</title>
        <authorList>
            <person name="Skarin H."/>
            <person name="Segerman B."/>
        </authorList>
    </citation>
    <scope>NUCLEOTIDE SEQUENCE [LARGE SCALE GENOMIC DNA]</scope>
    <source>
        <strain evidence="2 3">4552</strain>
    </source>
</reference>
<feature type="compositionally biased region" description="Low complexity" evidence="1">
    <location>
        <begin position="53"/>
        <end position="65"/>
    </location>
</feature>
<feature type="compositionally biased region" description="Basic and acidic residues" evidence="1">
    <location>
        <begin position="66"/>
        <end position="75"/>
    </location>
</feature>
<feature type="region of interest" description="Disordered" evidence="1">
    <location>
        <begin position="51"/>
        <end position="79"/>
    </location>
</feature>
<gene>
    <name evidence="2" type="ORF">Z968_10545</name>
</gene>
<dbReference type="RefSeq" id="WP_039255980.1">
    <property type="nucleotide sequence ID" value="NZ_JENJ01000053.1"/>
</dbReference>
<name>A0A0A0I5I2_CLONO</name>
<comment type="caution">
    <text evidence="2">The sequence shown here is derived from an EMBL/GenBank/DDBJ whole genome shotgun (WGS) entry which is preliminary data.</text>
</comment>
<evidence type="ECO:0000313" key="2">
    <source>
        <dbReference type="EMBL" id="KGM94935.1"/>
    </source>
</evidence>
<accession>A0A0A0I5I2</accession>
<organism evidence="2 3">
    <name type="scientific">Clostridium novyi A str. 4552</name>
    <dbReference type="NCBI Taxonomy" id="1444289"/>
    <lineage>
        <taxon>Bacteria</taxon>
        <taxon>Bacillati</taxon>
        <taxon>Bacillota</taxon>
        <taxon>Clostridia</taxon>
        <taxon>Eubacteriales</taxon>
        <taxon>Clostridiaceae</taxon>
        <taxon>Clostridium</taxon>
    </lineage>
</organism>